<evidence type="ECO:0000313" key="2">
    <source>
        <dbReference type="EMBL" id="EFW03964.1"/>
    </source>
</evidence>
<gene>
    <name evidence="2" type="ORF">HMPREF9488_02756</name>
</gene>
<accession>E7GDB3</accession>
<sequence>MYKIKIINYQPYEYELFQKTLDKLGQEGFSCQDLSFISLFKKVKQPVYYKIDFYKSEGKSRFEKMENRNHFLNYYIERDYQPIYSKRGMYVFKGQKECDTKERHYDNLETIISSQRIKTIFLSMLFLFLICFLSFLVMKTATIDSWLTYGITFVYIGIFLGLLTLFYRQMIGFSSYNQLFKNIRQSFSRLKKWRLIYIICAMISLSCFAGGLVEDIFNARSYTLKEHPIITLEKLGISGKSTIQTKKHSSFTVPHYYSALEMTNDETILLTKEYQLNSPTKSKELFKNFIDHPDQYLCTRIEVKENIIYGYHEDTLTTLIFQKEKSVIIVSFSFQLSTQQLYQIIQFYQ</sequence>
<dbReference type="HOGENOM" id="CLU_791578_0_0_9"/>
<dbReference type="OrthoDB" id="1643740at2"/>
<keyword evidence="1" id="KW-0812">Transmembrane</keyword>
<feature type="transmembrane region" description="Helical" evidence="1">
    <location>
        <begin position="146"/>
        <end position="167"/>
    </location>
</feature>
<comment type="caution">
    <text evidence="2">The sequence shown here is derived from an EMBL/GenBank/DDBJ whole genome shotgun (WGS) entry which is preliminary data.</text>
</comment>
<protein>
    <recommendedName>
        <fullName evidence="4">DUF2812 domain-containing protein</fullName>
    </recommendedName>
</protein>
<proteinExistence type="predicted"/>
<dbReference type="EMBL" id="ADKX01000041">
    <property type="protein sequence ID" value="EFW03964.1"/>
    <property type="molecule type" value="Genomic_DNA"/>
</dbReference>
<keyword evidence="3" id="KW-1185">Reference proteome</keyword>
<evidence type="ECO:0000313" key="3">
    <source>
        <dbReference type="Proteomes" id="UP000003157"/>
    </source>
</evidence>
<dbReference type="RefSeq" id="WP_008789843.1">
    <property type="nucleotide sequence ID" value="NZ_AKCB01000001.1"/>
</dbReference>
<dbReference type="Proteomes" id="UP000003157">
    <property type="component" value="Unassembled WGS sequence"/>
</dbReference>
<keyword evidence="1" id="KW-0472">Membrane</keyword>
<feature type="transmembrane region" description="Helical" evidence="1">
    <location>
        <begin position="195"/>
        <end position="213"/>
    </location>
</feature>
<feature type="transmembrane region" description="Helical" evidence="1">
    <location>
        <begin position="120"/>
        <end position="140"/>
    </location>
</feature>
<dbReference type="AlphaFoldDB" id="E7GDB3"/>
<reference evidence="2 3" key="1">
    <citation type="submission" date="2010-12" db="EMBL/GenBank/DDBJ databases">
        <title>The Genome Sequence of Coprobacillus sp. strain 29_1.</title>
        <authorList>
            <consortium name="The Broad Institute Genome Sequencing Platform"/>
            <person name="Earl A."/>
            <person name="Ward D."/>
            <person name="Feldgarden M."/>
            <person name="Gevers D."/>
            <person name="Daigneault M."/>
            <person name="Sibley C.D."/>
            <person name="White A."/>
            <person name="Strauss J."/>
            <person name="Allen-Vercoe E."/>
            <person name="Young S.K."/>
            <person name="Zeng Q."/>
            <person name="Gargeya S."/>
            <person name="Fitzgerald M."/>
            <person name="Haas B."/>
            <person name="Abouelleil A."/>
            <person name="Alvarado L."/>
            <person name="Arachchi H.M."/>
            <person name="Berlin A."/>
            <person name="Brown A."/>
            <person name="Chapman S.B."/>
            <person name="Chen Z."/>
            <person name="Dunbar C."/>
            <person name="Freedman E."/>
            <person name="Gearin G."/>
            <person name="Gellesch M."/>
            <person name="Goldberg J."/>
            <person name="Griggs A."/>
            <person name="Gujja S."/>
            <person name="Heilman E."/>
            <person name="Heiman D."/>
            <person name="Howarth C."/>
            <person name="Larson L."/>
            <person name="Lui A."/>
            <person name="MacDonald P.J.P."/>
            <person name="Mehta T."/>
            <person name="Montmayeur A."/>
            <person name="Murphy C."/>
            <person name="Neiman D."/>
            <person name="Pearson M."/>
            <person name="Priest M."/>
            <person name="Roberts A."/>
            <person name="Saif S."/>
            <person name="Shea T."/>
            <person name="Shenoy N."/>
            <person name="Sisk P."/>
            <person name="Stolte C."/>
            <person name="Sykes S."/>
            <person name="White J."/>
            <person name="Yandava C."/>
            <person name="Nusbaum C."/>
            <person name="Birren B."/>
        </authorList>
    </citation>
    <scope>NUCLEOTIDE SEQUENCE [LARGE SCALE GENOMIC DNA]</scope>
    <source>
        <strain evidence="2 3">29_1</strain>
    </source>
</reference>
<keyword evidence="1" id="KW-1133">Transmembrane helix</keyword>
<organism evidence="2 3">
    <name type="scientific">Coprobacillus cateniformis</name>
    <dbReference type="NCBI Taxonomy" id="100884"/>
    <lineage>
        <taxon>Bacteria</taxon>
        <taxon>Bacillati</taxon>
        <taxon>Bacillota</taxon>
        <taxon>Erysipelotrichia</taxon>
        <taxon>Erysipelotrichales</taxon>
        <taxon>Coprobacillaceae</taxon>
        <taxon>Coprobacillus</taxon>
    </lineage>
</organism>
<name>E7GDB3_9FIRM</name>
<evidence type="ECO:0008006" key="4">
    <source>
        <dbReference type="Google" id="ProtNLM"/>
    </source>
</evidence>
<dbReference type="eggNOG" id="ENOG5032YDM">
    <property type="taxonomic scope" value="Bacteria"/>
</dbReference>
<dbReference type="STRING" id="100884.GCA_000269565_00409"/>
<evidence type="ECO:0000256" key="1">
    <source>
        <dbReference type="SAM" id="Phobius"/>
    </source>
</evidence>
<dbReference type="GeneID" id="78228322"/>